<dbReference type="Proteomes" id="UP001225378">
    <property type="component" value="Chromosome"/>
</dbReference>
<dbReference type="AlphaFoldDB" id="A0AAU7NT45"/>
<feature type="region of interest" description="Disordered" evidence="3">
    <location>
        <begin position="38"/>
        <end position="79"/>
    </location>
</feature>
<comment type="subunit">
    <text evidence="2">Component of the lipopolysaccharide transport and assembly complex. Interacts with LptE and LptA.</text>
</comment>
<dbReference type="GO" id="GO:1990351">
    <property type="term" value="C:transporter complex"/>
    <property type="evidence" value="ECO:0007669"/>
    <property type="project" value="TreeGrafter"/>
</dbReference>
<keyword evidence="1 2" id="KW-0998">Cell outer membrane</keyword>
<sequence length="866" mass="99247" precursor="true">MHFRFFFVFFLCLFARSVIAEDNVWDCEKNKAGEWSCVSQGQKEPVETQPAPDMPVPQPLAESEPAAEKARPVFMKPPRTVAKRPGWTCSANEQDETWNCSLIGADPKGRARVVEHAEHDAGLLDPAYDFSEEEIFKALQAQLPYDPWQNCLGPSVSQPALVGDKDLRNTAPMDVHADYSEVFDKEITSFFGNVDITRADQHVQADMASYDTVSETMDAQGHVFYSENEISLYSETALLNLATDEARLREALFISPSGPIRGSADVVYRDSKVLSRYTEASFTSCRPGNQDWVVHADRLKMNRATGQASAKHAWLEFKGLPVLYTPYISFPLDDRRLSGILPPSFGSTEKNGFDLEVPYYWNIAPNYDATITPRYMTKRGGMLRTQFRYLTEISRGNIGLEYMPYDSLREESRYSASVQAQSNFGYGVSSNLDLNYVSDDDYFNDLNNALGFSDTRHVRSLADLRYNQSWMSFVARLENYQTIDRSIPPGARPYQKYPQLQLNLHHEMDDFPLNLAMENQYTYFYRSGRVSGQRLNLKPSISFPWQTAGAFFTPKFSLQHTQYALEDQLPGRAEDISRTLPIVSVDGGLFFERDFDFGDSSYLHTLEPRAFYLYIPHEDQSDIPLFDTSLYDLNFFSLFRDNRFNGPDRVQDANQVTLALTSRLIDSDSGRERLKLSVGEIFYFRDREVLLRGNTPETNSLSNLIAELSGQLTDHLSFSSSVQWNPDVNDITRGQGTIRYRNQPEQIINLGYRYRRDNPNLEATIIQSDMSFRWPLYDNWFAVGRWQYSLKFNQTVESFLGLEKESCCWRFRVIGRRFVNNISNSEEAKAENGVFVQLELKGLASFGDKVDNFLEKNLYGYRKPEN</sequence>
<name>A0AAU7NT45_9GAMM</name>
<dbReference type="GO" id="GO:0015920">
    <property type="term" value="P:lipopolysaccharide transport"/>
    <property type="evidence" value="ECO:0007669"/>
    <property type="project" value="InterPro"/>
</dbReference>
<dbReference type="Pfam" id="PF04453">
    <property type="entry name" value="LptD"/>
    <property type="match status" value="1"/>
</dbReference>
<dbReference type="GO" id="GO:0009279">
    <property type="term" value="C:cell outer membrane"/>
    <property type="evidence" value="ECO:0007669"/>
    <property type="project" value="UniProtKB-SubCell"/>
</dbReference>
<dbReference type="InterPro" id="IPR020889">
    <property type="entry name" value="LipoPS_assembly_LptD"/>
</dbReference>
<gene>
    <name evidence="2 5" type="primary">lptD</name>
    <name evidence="5" type="ORF">Q9L42_017455</name>
</gene>
<protein>
    <recommendedName>
        <fullName evidence="2">LPS-assembly protein LptD</fullName>
    </recommendedName>
</protein>
<dbReference type="EMBL" id="CP157743">
    <property type="protein sequence ID" value="XBS20120.1"/>
    <property type="molecule type" value="Genomic_DNA"/>
</dbReference>
<dbReference type="PANTHER" id="PTHR30189:SF1">
    <property type="entry name" value="LPS-ASSEMBLY PROTEIN LPTD"/>
    <property type="match status" value="1"/>
</dbReference>
<evidence type="ECO:0000256" key="2">
    <source>
        <dbReference type="HAMAP-Rule" id="MF_01411"/>
    </source>
</evidence>
<feature type="domain" description="LptD C-terminal" evidence="4">
    <location>
        <begin position="412"/>
        <end position="780"/>
    </location>
</feature>
<dbReference type="GO" id="GO:0043165">
    <property type="term" value="P:Gram-negative-bacterium-type cell outer membrane assembly"/>
    <property type="evidence" value="ECO:0007669"/>
    <property type="project" value="UniProtKB-UniRule"/>
</dbReference>
<dbReference type="HAMAP" id="MF_01411">
    <property type="entry name" value="LPS_assembly_LptD"/>
    <property type="match status" value="1"/>
</dbReference>
<dbReference type="KEGG" id="mech:Q9L42_017455"/>
<accession>A0AAU7NT45</accession>
<evidence type="ECO:0000259" key="4">
    <source>
        <dbReference type="Pfam" id="PF04453"/>
    </source>
</evidence>
<reference evidence="5 6" key="1">
    <citation type="journal article" date="2024" name="Microbiology">
        <title>Methylomarinum rosea sp. nov., a novel halophilic methanotrophic bacterium from the hypersaline Lake Elton.</title>
        <authorList>
            <person name="Suleimanov R.Z."/>
            <person name="Oshkin I.Y."/>
            <person name="Danilova O.V."/>
            <person name="Suzina N.E."/>
            <person name="Dedysh S.N."/>
        </authorList>
    </citation>
    <scope>NUCLEOTIDE SEQUENCE [LARGE SCALE GENOMIC DNA]</scope>
    <source>
        <strain evidence="5 6">Ch1-1</strain>
    </source>
</reference>
<comment type="caution">
    <text evidence="2">Lacks conserved residue(s) required for the propagation of feature annotation.</text>
</comment>
<organism evidence="5 6">
    <name type="scientific">Methylomarinum roseum</name>
    <dbReference type="NCBI Taxonomy" id="3067653"/>
    <lineage>
        <taxon>Bacteria</taxon>
        <taxon>Pseudomonadati</taxon>
        <taxon>Pseudomonadota</taxon>
        <taxon>Gammaproteobacteria</taxon>
        <taxon>Methylococcales</taxon>
        <taxon>Methylococcaceae</taxon>
        <taxon>Methylomarinum</taxon>
    </lineage>
</organism>
<evidence type="ECO:0000313" key="5">
    <source>
        <dbReference type="EMBL" id="XBS20120.1"/>
    </source>
</evidence>
<dbReference type="InterPro" id="IPR007543">
    <property type="entry name" value="LptD_C"/>
</dbReference>
<comment type="function">
    <text evidence="2">Together with LptE, is involved in the assembly of lipopolysaccharide (LPS) at the surface of the outer membrane.</text>
</comment>
<keyword evidence="2" id="KW-0732">Signal</keyword>
<comment type="similarity">
    <text evidence="2">Belongs to the LptD family.</text>
</comment>
<evidence type="ECO:0000256" key="1">
    <source>
        <dbReference type="ARBA" id="ARBA00023237"/>
    </source>
</evidence>
<evidence type="ECO:0000313" key="6">
    <source>
        <dbReference type="Proteomes" id="UP001225378"/>
    </source>
</evidence>
<keyword evidence="2" id="KW-0472">Membrane</keyword>
<dbReference type="InterPro" id="IPR050218">
    <property type="entry name" value="LptD"/>
</dbReference>
<dbReference type="PANTHER" id="PTHR30189">
    <property type="entry name" value="LPS-ASSEMBLY PROTEIN"/>
    <property type="match status" value="1"/>
</dbReference>
<dbReference type="RefSeq" id="WP_349431505.1">
    <property type="nucleotide sequence ID" value="NZ_CP157743.1"/>
</dbReference>
<feature type="chain" id="PRO_5043064639" description="LPS-assembly protein LptD" evidence="2">
    <location>
        <begin position="21"/>
        <end position="866"/>
    </location>
</feature>
<comment type="subcellular location">
    <subcellularLocation>
        <location evidence="2">Cell outer membrane</location>
    </subcellularLocation>
</comment>
<evidence type="ECO:0000256" key="3">
    <source>
        <dbReference type="SAM" id="MobiDB-lite"/>
    </source>
</evidence>
<proteinExistence type="inferred from homology"/>
<feature type="signal peptide" evidence="2">
    <location>
        <begin position="1"/>
        <end position="20"/>
    </location>
</feature>
<keyword evidence="6" id="KW-1185">Reference proteome</keyword>